<evidence type="ECO:0000313" key="2">
    <source>
        <dbReference type="EMBL" id="KAF9337204.1"/>
    </source>
</evidence>
<dbReference type="PANTHER" id="PTHR36535">
    <property type="entry name" value="YALI0E30327P"/>
    <property type="match status" value="1"/>
</dbReference>
<dbReference type="Pfam" id="PF08592">
    <property type="entry name" value="Anthrone_oxy"/>
    <property type="match status" value="1"/>
</dbReference>
<keyword evidence="1" id="KW-0472">Membrane</keyword>
<dbReference type="EMBL" id="JAAAUY010000034">
    <property type="protein sequence ID" value="KAF9337204.1"/>
    <property type="molecule type" value="Genomic_DNA"/>
</dbReference>
<feature type="transmembrane region" description="Helical" evidence="1">
    <location>
        <begin position="6"/>
        <end position="30"/>
    </location>
</feature>
<keyword evidence="3" id="KW-1185">Reference proteome</keyword>
<comment type="caution">
    <text evidence="2">The sequence shown here is derived from an EMBL/GenBank/DDBJ whole genome shotgun (WGS) entry which is preliminary data.</text>
</comment>
<feature type="transmembrane region" description="Helical" evidence="1">
    <location>
        <begin position="162"/>
        <end position="180"/>
    </location>
</feature>
<keyword evidence="1" id="KW-0812">Transmembrane</keyword>
<organism evidence="2 3">
    <name type="scientific">Podila minutissima</name>
    <dbReference type="NCBI Taxonomy" id="64525"/>
    <lineage>
        <taxon>Eukaryota</taxon>
        <taxon>Fungi</taxon>
        <taxon>Fungi incertae sedis</taxon>
        <taxon>Mucoromycota</taxon>
        <taxon>Mortierellomycotina</taxon>
        <taxon>Mortierellomycetes</taxon>
        <taxon>Mortierellales</taxon>
        <taxon>Mortierellaceae</taxon>
        <taxon>Podila</taxon>
    </lineage>
</organism>
<protein>
    <submittedName>
        <fullName evidence="2">Uncharacterized protein</fullName>
    </submittedName>
</protein>
<dbReference type="Proteomes" id="UP000696485">
    <property type="component" value="Unassembled WGS sequence"/>
</dbReference>
<reference evidence="2" key="1">
    <citation type="journal article" date="2020" name="Fungal Divers.">
        <title>Resolving the Mortierellaceae phylogeny through synthesis of multi-gene phylogenetics and phylogenomics.</title>
        <authorList>
            <person name="Vandepol N."/>
            <person name="Liber J."/>
            <person name="Desiro A."/>
            <person name="Na H."/>
            <person name="Kennedy M."/>
            <person name="Barry K."/>
            <person name="Grigoriev I.V."/>
            <person name="Miller A.N."/>
            <person name="O'Donnell K."/>
            <person name="Stajich J.E."/>
            <person name="Bonito G."/>
        </authorList>
    </citation>
    <scope>NUCLEOTIDE SEQUENCE</scope>
    <source>
        <strain evidence="2">NVP1</strain>
    </source>
</reference>
<accession>A0A9P5SVF9</accession>
<feature type="transmembrane region" description="Helical" evidence="1">
    <location>
        <begin position="115"/>
        <end position="135"/>
    </location>
</feature>
<evidence type="ECO:0000313" key="3">
    <source>
        <dbReference type="Proteomes" id="UP000696485"/>
    </source>
</evidence>
<dbReference type="InterPro" id="IPR013901">
    <property type="entry name" value="Anthrone_oxy"/>
</dbReference>
<dbReference type="AlphaFoldDB" id="A0A9P5SVF9"/>
<proteinExistence type="predicted"/>
<dbReference type="PANTHER" id="PTHR36535:SF1">
    <property type="entry name" value="DUF1772 DOMAIN-CONTAINING PROTEIN"/>
    <property type="match status" value="1"/>
</dbReference>
<name>A0A9P5SVF9_9FUNG</name>
<sequence>MALDTSTALVVGKVVSVGCIGIFAGQSLFYNAILMPALRRAHTDAALPVWANSYQIAKGKLSSLTVLHTEIKKPRTHTALSVIFHDISDLQVALVGASLLSGFGVYYKTENIQHLIPPVLLATVVPFTFAFIMPINRELLDILNGTGKKNSTVEHLLNRWDMLHFGRTVLSIAAFVLALYDTYSDNAAIRF</sequence>
<evidence type="ECO:0000256" key="1">
    <source>
        <dbReference type="SAM" id="Phobius"/>
    </source>
</evidence>
<gene>
    <name evidence="2" type="ORF">BG006_005925</name>
</gene>
<keyword evidence="1" id="KW-1133">Transmembrane helix</keyword>